<comment type="caution">
    <text evidence="3">The sequence shown here is derived from an EMBL/GenBank/DDBJ whole genome shotgun (WGS) entry which is preliminary data.</text>
</comment>
<reference evidence="3" key="1">
    <citation type="journal article" date="2023" name="Mol. Ecol. Resour.">
        <title>Chromosome-level genome assembly of a triploid poplar Populus alba 'Berolinensis'.</title>
        <authorList>
            <person name="Chen S."/>
            <person name="Yu Y."/>
            <person name="Wang X."/>
            <person name="Wang S."/>
            <person name="Zhang T."/>
            <person name="Zhou Y."/>
            <person name="He R."/>
            <person name="Meng N."/>
            <person name="Wang Y."/>
            <person name="Liu W."/>
            <person name="Liu Z."/>
            <person name="Liu J."/>
            <person name="Guo Q."/>
            <person name="Huang H."/>
            <person name="Sederoff R.R."/>
            <person name="Wang G."/>
            <person name="Qu G."/>
            <person name="Chen S."/>
        </authorList>
    </citation>
    <scope>NUCLEOTIDE SEQUENCE</scope>
    <source>
        <strain evidence="3">SC-2020</strain>
    </source>
</reference>
<gene>
    <name evidence="2" type="ORF">NC653_018739</name>
    <name evidence="3" type="ORF">NC653_018748</name>
</gene>
<sequence>MAKLLVDGADQVWILGNWKEGHHQACQLKKKVTPNQSDLSDKVDRLTTQLETILKWIQAQPSSSSSPGLKNVGDGISPPRARLTTERDKTQDDDNSLLVTEARPQPFKVEAKINIPIFDDTIDAEKLDYSDLEGAETDDYQVWKIHDRALMELLIATLSSTTFQGKALVLGERSSASYSNLQPQGYSLSSKTFPSSYLSSGFNGGFNGHHGIFHGSTGGFNGPNTMFANSGHSNNRGSYFKGRGRSRDHYQSSPRLYQVPSSSPDILGPGINIPICQICSKKGHVAVDCYQRHNHSSSSTSLVPF</sequence>
<evidence type="ECO:0000256" key="1">
    <source>
        <dbReference type="SAM" id="MobiDB-lite"/>
    </source>
</evidence>
<evidence type="ECO:0000313" key="2">
    <source>
        <dbReference type="EMBL" id="KAJ6990282.1"/>
    </source>
</evidence>
<dbReference type="AlphaFoldDB" id="A0AAD6QH42"/>
<keyword evidence="4" id="KW-1185">Reference proteome</keyword>
<accession>A0AAD6QH42</accession>
<feature type="region of interest" description="Disordered" evidence="1">
    <location>
        <begin position="61"/>
        <end position="94"/>
    </location>
</feature>
<proteinExistence type="predicted"/>
<evidence type="ECO:0000313" key="3">
    <source>
        <dbReference type="EMBL" id="KAJ6990292.1"/>
    </source>
</evidence>
<organism evidence="3 4">
    <name type="scientific">Populus alba x Populus x berolinensis</name>
    <dbReference type="NCBI Taxonomy" id="444605"/>
    <lineage>
        <taxon>Eukaryota</taxon>
        <taxon>Viridiplantae</taxon>
        <taxon>Streptophyta</taxon>
        <taxon>Embryophyta</taxon>
        <taxon>Tracheophyta</taxon>
        <taxon>Spermatophyta</taxon>
        <taxon>Magnoliopsida</taxon>
        <taxon>eudicotyledons</taxon>
        <taxon>Gunneridae</taxon>
        <taxon>Pentapetalae</taxon>
        <taxon>rosids</taxon>
        <taxon>fabids</taxon>
        <taxon>Malpighiales</taxon>
        <taxon>Salicaceae</taxon>
        <taxon>Saliceae</taxon>
        <taxon>Populus</taxon>
    </lineage>
</organism>
<dbReference type="EMBL" id="JAQIZT010000007">
    <property type="protein sequence ID" value="KAJ6990292.1"/>
    <property type="molecule type" value="Genomic_DNA"/>
</dbReference>
<feature type="compositionally biased region" description="Basic and acidic residues" evidence="1">
    <location>
        <begin position="83"/>
        <end position="92"/>
    </location>
</feature>
<name>A0AAD6QH42_9ROSI</name>
<dbReference type="EMBL" id="JAQIZT010000007">
    <property type="protein sequence ID" value="KAJ6990282.1"/>
    <property type="molecule type" value="Genomic_DNA"/>
</dbReference>
<evidence type="ECO:0008006" key="5">
    <source>
        <dbReference type="Google" id="ProtNLM"/>
    </source>
</evidence>
<protein>
    <recommendedName>
        <fullName evidence="5">CCHC-type domain-containing protein</fullName>
    </recommendedName>
</protein>
<dbReference type="Proteomes" id="UP001164929">
    <property type="component" value="Chromosome 7"/>
</dbReference>
<evidence type="ECO:0000313" key="4">
    <source>
        <dbReference type="Proteomes" id="UP001164929"/>
    </source>
</evidence>